<evidence type="ECO:0000313" key="1">
    <source>
        <dbReference type="EMBL" id="GEP23344.1"/>
    </source>
</evidence>
<name>A0ABQ0XFZ3_9LACO</name>
<evidence type="ECO:0000313" key="2">
    <source>
        <dbReference type="Proteomes" id="UP000321409"/>
    </source>
</evidence>
<proteinExistence type="predicted"/>
<gene>
    <name evidence="1" type="ORF">LDI01_09370</name>
</gene>
<evidence type="ECO:0008006" key="3">
    <source>
        <dbReference type="Google" id="ProtNLM"/>
    </source>
</evidence>
<comment type="caution">
    <text evidence="1">The sequence shown here is derived from an EMBL/GenBank/DDBJ whole genome shotgun (WGS) entry which is preliminary data.</text>
</comment>
<dbReference type="RefSeq" id="WP_057864375.1">
    <property type="nucleotide sequence ID" value="NZ_BKAB01000010.1"/>
</dbReference>
<sequence length="65" mass="7325">MPITSKLKKDRRIYLPIADHPSGIHGSIITFQIPNYDYFARHGETVGKVSTALLNNLIERAKGIF</sequence>
<reference evidence="1 2" key="1">
    <citation type="submission" date="2019-07" db="EMBL/GenBank/DDBJ databases">
        <title>Whole genome shotgun sequence of Lactobacillus diolivorans NBRC 107869.</title>
        <authorList>
            <person name="Hosoyama A."/>
            <person name="Uohara A."/>
            <person name="Ohji S."/>
            <person name="Ichikawa N."/>
        </authorList>
    </citation>
    <scope>NUCLEOTIDE SEQUENCE [LARGE SCALE GENOMIC DNA]</scope>
    <source>
        <strain evidence="1 2">NBRC 107869</strain>
    </source>
</reference>
<accession>A0ABQ0XFZ3</accession>
<keyword evidence="2" id="KW-1185">Reference proteome</keyword>
<protein>
    <recommendedName>
        <fullName evidence="3">Type II toxin-antitoxin system PemK/MazF family toxin</fullName>
    </recommendedName>
</protein>
<dbReference type="EMBL" id="BKAB01000010">
    <property type="protein sequence ID" value="GEP23344.1"/>
    <property type="molecule type" value="Genomic_DNA"/>
</dbReference>
<organism evidence="1 2">
    <name type="scientific">Lentilactobacillus diolivorans</name>
    <dbReference type="NCBI Taxonomy" id="179838"/>
    <lineage>
        <taxon>Bacteria</taxon>
        <taxon>Bacillati</taxon>
        <taxon>Bacillota</taxon>
        <taxon>Bacilli</taxon>
        <taxon>Lactobacillales</taxon>
        <taxon>Lactobacillaceae</taxon>
        <taxon>Lentilactobacillus</taxon>
    </lineage>
</organism>
<dbReference type="Proteomes" id="UP000321409">
    <property type="component" value="Unassembled WGS sequence"/>
</dbReference>